<feature type="coiled-coil region" evidence="3">
    <location>
        <begin position="1473"/>
        <end position="1534"/>
    </location>
</feature>
<sequence length="1627" mass="188253">MYHMLPFAYRPEIKASRRQHGAFQNMVAELVERVLLETEIVDIDNPIGSKLFNSIDRFFSYGLLTADKAYWRCVQQYIPRAEKEMLIAECGNANDRYLSIGWLKTAFNKGTLHFYMLSLNNKDNKHYLTRFYHENACIRNSGLLEAITGFVEKFQHVQFAFYSTRQLRIEPAPAVVIETAPVTLSLRAAARQRKMTECEMPNETVKNVLPTEVPAILTSAVDQEVLLDELVRNRRNRLYSEQVNAQKAAYEEENCSEQIEIPVVEERLEDVLVKTMSAINMDLNAATPLEDVLLQEPFEDEEHHFKLSEGEFQLPQGDIFNLAMNYYEKHSERIKESFTIFENFHGDAKKLRFFIMTNFNVYILKQNDDAQNENGNTSPSPVAGSRYSPILRLPHDRIECIQMGIDNLSFSLVSKDGGFFVYDTASGECEEQEMSYSASICSHDAGVRMLNALMQVTNFSDRDQKIDLHVDDREAYMILLQPSLTKQVGPVKINSGILCYWLEQSAHDEQAVDTVSGYLYKKTISGMSNWLLKNQAEQEQKYCMISGKKMYVFVDSTCKEGEQVFDLTECEYVQEGRNNFILKSSQGSFEFESTDKEGFSEWLGCISSAIEDAGLPTYLTPALNIITDEGFFILQEGEKFWTDGFIRFLHKIEKSTIQECILVYPSEEKVMFGNKQSAICVRTTKDELHYFFVRFASEINRIAIIIRDRFQGIPVVTLDTEMAKTPLGKKIHDTCCSVLNLWKEVLVMDNNLAEPVEEIPFDVDMDSNDEDNVNEFNYEDHYGDDIEVDESGSSDHSEPKKKRSKLLNLPADRLPERYVQEFEGGEEMYEKCEHSYMKIKKRTLHVVESREKPKIPSVIQLNMENRRVTTNIDCNKYYMKVPQKHKPYVTKTRIVPAGYAPFKASKTQRRNVSAYINQKIRTKQDRKLAKRLEFERRTERQKKLEEEEVKRGQNIEDLRNKLLDLDKQKHDLFISLKACLQQENFYKQVLEEENRRLAVIEFFRNENIDSNQGTSSSSLIQKDQCGKSRNEMIAQYNDLLGKVIEEKGIEIARLEAQLAVDQARLTELMNKFGPVVMTEDELRSKIRKLKESECDDRDEDTLFELLKNCVQIKENPEPSETLDEVQRHTIFDDLKHWHQNYTSGQMQGEQRKLFIRSIFCNPLNCFTYKIRGNVPSNIEDYVLINQFCEEADPWFPESIDSNNTQATIQKTLDYITERLAKDLITVSERVFVDELKDSLKTILEIMSSQAEQKVDDTSNLVEEHQGTSDSLENILEKDLIPNIKREEPSESVERKGFPFVCVKKEPSDSPAAFSMALQKDIARDADDSQLFEQEKEESILNQSNVSQPMKEVLPVEDQNVVNQSDVLGTMQKIKQELLEEELLNVENDPTYVRPTETPNSAYLLDDNDDDILIDEQPNIPQQVNLQPAVEQQDDISDDVLIDVENSFVEEEEQPTTSQPVCALPPVFDQAQLIQQQQQEMIKQQMELQKQQQEAFLLQELQKQQMQYRQQQEIHKRQQQEIQNQMTMLQAQEQLRAITQQQIPIVAPPMMTIQSQMMQMQRPMFPIMPQVYPTQFINPFPNEIQYIGAFGPAFGMNPTGFQPALFTPRPLDREIKQEVITPPPNDQM</sequence>
<dbReference type="GO" id="GO:0032880">
    <property type="term" value="P:regulation of protein localization"/>
    <property type="evidence" value="ECO:0007669"/>
    <property type="project" value="TreeGrafter"/>
</dbReference>
<keyword evidence="8" id="KW-1185">Reference proteome</keyword>
<evidence type="ECO:0000256" key="2">
    <source>
        <dbReference type="ARBA" id="ARBA00023228"/>
    </source>
</evidence>
<evidence type="ECO:0008006" key="9">
    <source>
        <dbReference type="Google" id="ProtNLM"/>
    </source>
</evidence>
<dbReference type="SUPFAM" id="SSF50729">
    <property type="entry name" value="PH domain-like"/>
    <property type="match status" value="1"/>
</dbReference>
<keyword evidence="3" id="KW-0175">Coiled coil</keyword>
<keyword evidence="2" id="KW-0458">Lysosome</keyword>
<dbReference type="GO" id="GO:0005765">
    <property type="term" value="C:lysosomal membrane"/>
    <property type="evidence" value="ECO:0007669"/>
    <property type="project" value="UniProtKB-SubCell"/>
</dbReference>
<proteinExistence type="predicted"/>
<comment type="caution">
    <text evidence="7">The sequence shown here is derived from an EMBL/GenBank/DDBJ whole genome shotgun (WGS) entry which is preliminary data.</text>
</comment>
<accession>A0A9P1NAQ5</accession>
<evidence type="ECO:0000256" key="3">
    <source>
        <dbReference type="SAM" id="Coils"/>
    </source>
</evidence>
<dbReference type="GO" id="GO:0019894">
    <property type="term" value="F:kinesin binding"/>
    <property type="evidence" value="ECO:0007669"/>
    <property type="project" value="TreeGrafter"/>
</dbReference>
<evidence type="ECO:0000256" key="1">
    <source>
        <dbReference type="ARBA" id="ARBA00004656"/>
    </source>
</evidence>
<dbReference type="CDD" id="cd17680">
    <property type="entry name" value="RUN_PLEKHM2"/>
    <property type="match status" value="1"/>
</dbReference>
<comment type="subcellular location">
    <subcellularLocation>
        <location evidence="1">Lysosome membrane</location>
    </subcellularLocation>
</comment>
<evidence type="ECO:0000313" key="8">
    <source>
        <dbReference type="Proteomes" id="UP001152747"/>
    </source>
</evidence>
<name>A0A9P1NAQ5_9PELO</name>
<dbReference type="PANTHER" id="PTHR46556:SF1">
    <property type="entry name" value="PLECKSTRIN HOMOLOGY DOMAIN-CONTAINING FAMILY M MEMBER 2"/>
    <property type="match status" value="1"/>
</dbReference>
<evidence type="ECO:0000259" key="6">
    <source>
        <dbReference type="PROSITE" id="PS50826"/>
    </source>
</evidence>
<feature type="domain" description="RUN" evidence="6">
    <location>
        <begin position="42"/>
        <end position="166"/>
    </location>
</feature>
<feature type="domain" description="PH" evidence="5">
    <location>
        <begin position="512"/>
        <end position="611"/>
    </location>
</feature>
<dbReference type="InterPro" id="IPR037213">
    <property type="entry name" value="Run_dom_sf"/>
</dbReference>
<evidence type="ECO:0000313" key="7">
    <source>
        <dbReference type="EMBL" id="CAI5455965.1"/>
    </source>
</evidence>
<gene>
    <name evidence="7" type="ORF">CAMP_LOCUS18602</name>
</gene>
<dbReference type="InterPro" id="IPR047327">
    <property type="entry name" value="RUN_PLEKHM2"/>
</dbReference>
<evidence type="ECO:0000259" key="5">
    <source>
        <dbReference type="PROSITE" id="PS50003"/>
    </source>
</evidence>
<dbReference type="OrthoDB" id="9983817at2759"/>
<dbReference type="InterPro" id="IPR001849">
    <property type="entry name" value="PH_domain"/>
</dbReference>
<protein>
    <recommendedName>
        <fullName evidence="9">PH domain-containing protein</fullName>
    </recommendedName>
</protein>
<dbReference type="Proteomes" id="UP001152747">
    <property type="component" value="Unassembled WGS sequence"/>
</dbReference>
<dbReference type="PANTHER" id="PTHR46556">
    <property type="entry name" value="PLECKSTRIN HOMOLOGY DOMAIN-CONTAINING FAMILY M MEMBER 2"/>
    <property type="match status" value="1"/>
</dbReference>
<feature type="region of interest" description="Disordered" evidence="4">
    <location>
        <begin position="784"/>
        <end position="804"/>
    </location>
</feature>
<dbReference type="PROSITE" id="PS50003">
    <property type="entry name" value="PH_DOMAIN"/>
    <property type="match status" value="1"/>
</dbReference>
<reference evidence="7" key="1">
    <citation type="submission" date="2022-11" db="EMBL/GenBank/DDBJ databases">
        <authorList>
            <person name="Kikuchi T."/>
        </authorList>
    </citation>
    <scope>NUCLEOTIDE SEQUENCE</scope>
    <source>
        <strain evidence="7">PS1010</strain>
    </source>
</reference>
<dbReference type="Gene3D" id="1.20.58.900">
    <property type="match status" value="1"/>
</dbReference>
<dbReference type="GO" id="GO:0007030">
    <property type="term" value="P:Golgi organization"/>
    <property type="evidence" value="ECO:0007669"/>
    <property type="project" value="TreeGrafter"/>
</dbReference>
<dbReference type="SUPFAM" id="SSF140741">
    <property type="entry name" value="RUN domain-like"/>
    <property type="match status" value="1"/>
</dbReference>
<dbReference type="InterPro" id="IPR004012">
    <property type="entry name" value="Run_dom"/>
</dbReference>
<dbReference type="EMBL" id="CANHGI010000006">
    <property type="protein sequence ID" value="CAI5455965.1"/>
    <property type="molecule type" value="Genomic_DNA"/>
</dbReference>
<organism evidence="7 8">
    <name type="scientific">Caenorhabditis angaria</name>
    <dbReference type="NCBI Taxonomy" id="860376"/>
    <lineage>
        <taxon>Eukaryota</taxon>
        <taxon>Metazoa</taxon>
        <taxon>Ecdysozoa</taxon>
        <taxon>Nematoda</taxon>
        <taxon>Chromadorea</taxon>
        <taxon>Rhabditida</taxon>
        <taxon>Rhabditina</taxon>
        <taxon>Rhabditomorpha</taxon>
        <taxon>Rhabditoidea</taxon>
        <taxon>Rhabditidae</taxon>
        <taxon>Peloderinae</taxon>
        <taxon>Caenorhabditis</taxon>
    </lineage>
</organism>
<dbReference type="PROSITE" id="PS50826">
    <property type="entry name" value="RUN"/>
    <property type="match status" value="1"/>
</dbReference>
<dbReference type="Gene3D" id="2.30.29.30">
    <property type="entry name" value="Pleckstrin-homology domain (PH domain)/Phosphotyrosine-binding domain (PTB)"/>
    <property type="match status" value="1"/>
</dbReference>
<dbReference type="InterPro" id="IPR053015">
    <property type="entry name" value="PH_domain-containing_M2"/>
</dbReference>
<dbReference type="SMART" id="SM00233">
    <property type="entry name" value="PH"/>
    <property type="match status" value="1"/>
</dbReference>
<dbReference type="InterPro" id="IPR011993">
    <property type="entry name" value="PH-like_dom_sf"/>
</dbReference>
<evidence type="ECO:0000256" key="4">
    <source>
        <dbReference type="SAM" id="MobiDB-lite"/>
    </source>
</evidence>
<dbReference type="GO" id="GO:0032418">
    <property type="term" value="P:lysosome localization"/>
    <property type="evidence" value="ECO:0007669"/>
    <property type="project" value="TreeGrafter"/>
</dbReference>
<dbReference type="GO" id="GO:0010008">
    <property type="term" value="C:endosome membrane"/>
    <property type="evidence" value="ECO:0007669"/>
    <property type="project" value="TreeGrafter"/>
</dbReference>